<dbReference type="SUPFAM" id="SSF54160">
    <property type="entry name" value="Chromo domain-like"/>
    <property type="match status" value="1"/>
</dbReference>
<comment type="similarity">
    <text evidence="2 6">Belongs to the dUTPase family.</text>
</comment>
<dbReference type="InterPro" id="IPR023780">
    <property type="entry name" value="Chromo_domain"/>
</dbReference>
<dbReference type="Gene3D" id="2.40.50.40">
    <property type="match status" value="1"/>
</dbReference>
<evidence type="ECO:0000256" key="2">
    <source>
        <dbReference type="ARBA" id="ARBA00006581"/>
    </source>
</evidence>
<feature type="domain" description="Chromo" evidence="7">
    <location>
        <begin position="20"/>
        <end position="71"/>
    </location>
</feature>
<dbReference type="PANTHER" id="PTHR11241">
    <property type="entry name" value="DEOXYURIDINE 5'-TRIPHOSPHATE NUCLEOTIDOHYDROLASE"/>
    <property type="match status" value="1"/>
</dbReference>
<gene>
    <name evidence="8" type="ORF">PHLCEN_2v3229</name>
</gene>
<comment type="cofactor">
    <cofactor evidence="6">
        <name>Mg(2+)</name>
        <dbReference type="ChEBI" id="CHEBI:18420"/>
    </cofactor>
</comment>
<name>A0A2R6QXL6_9APHY</name>
<comment type="caution">
    <text evidence="8">The sequence shown here is derived from an EMBL/GenBank/DDBJ whole genome shotgun (WGS) entry which is preliminary data.</text>
</comment>
<reference evidence="8 9" key="1">
    <citation type="submission" date="2018-02" db="EMBL/GenBank/DDBJ databases">
        <title>Genome sequence of the basidiomycete white-rot fungus Phlebia centrifuga.</title>
        <authorList>
            <person name="Granchi Z."/>
            <person name="Peng M."/>
            <person name="de Vries R.P."/>
            <person name="Hilden K."/>
            <person name="Makela M.R."/>
            <person name="Grigoriev I."/>
            <person name="Riley R."/>
        </authorList>
    </citation>
    <scope>NUCLEOTIDE SEQUENCE [LARGE SCALE GENOMIC DNA]</scope>
    <source>
        <strain evidence="8 9">FBCC195</strain>
    </source>
</reference>
<dbReference type="PROSITE" id="PS50013">
    <property type="entry name" value="CHROMO_2"/>
    <property type="match status" value="1"/>
</dbReference>
<sequence>IPGQKGPTAEPIMVEGHEEWEVEKILSSQLYRRRLQYLVRWKHCGPDEDSWEPASLLKNSKEAIQEYHKAHPQAIRTLDSSPADQTFALLQRDSTLRVELIGGKGPTRRTNDAAGLDLYASRDQVIPSKSRALISTGIKIQLPTGTYGHIAPRSDSIVKDINTIESAIDRDFTGEIQVTLVNTSDIDLKINKNDSIAQLIVERIAVCNVEITQI</sequence>
<dbReference type="InterPro" id="IPR036157">
    <property type="entry name" value="dUTPase-like_sf"/>
</dbReference>
<evidence type="ECO:0000259" key="7">
    <source>
        <dbReference type="PROSITE" id="PS50013"/>
    </source>
</evidence>
<evidence type="ECO:0000256" key="1">
    <source>
        <dbReference type="ARBA" id="ARBA00005142"/>
    </source>
</evidence>
<dbReference type="InterPro" id="IPR008181">
    <property type="entry name" value="dUTPase"/>
</dbReference>
<evidence type="ECO:0000256" key="3">
    <source>
        <dbReference type="ARBA" id="ARBA00011233"/>
    </source>
</evidence>
<dbReference type="GO" id="GO:0006226">
    <property type="term" value="P:dUMP biosynthetic process"/>
    <property type="evidence" value="ECO:0007669"/>
    <property type="project" value="UniProtKB-UniRule"/>
</dbReference>
<dbReference type="Pfam" id="PF00385">
    <property type="entry name" value="Chromo"/>
    <property type="match status" value="1"/>
</dbReference>
<keyword evidence="4 6" id="KW-0378">Hydrolase</keyword>
<dbReference type="Gene3D" id="2.70.40.10">
    <property type="match status" value="1"/>
</dbReference>
<comment type="function">
    <text evidence="6">Involved in nucleotide metabolism via production of dUMP, the immediate precursor of thymidine nucleotides, and decreases the intracellular concentration of dUTP so that uracil cannot be incorporated into DNA.</text>
</comment>
<evidence type="ECO:0000256" key="5">
    <source>
        <dbReference type="ARBA" id="ARBA00023080"/>
    </source>
</evidence>
<dbReference type="CDD" id="cd07557">
    <property type="entry name" value="trimeric_dUTPase"/>
    <property type="match status" value="1"/>
</dbReference>
<keyword evidence="9" id="KW-1185">Reference proteome</keyword>
<comment type="subunit">
    <text evidence="3 6">Homotrimer.</text>
</comment>
<dbReference type="GO" id="GO:0046081">
    <property type="term" value="P:dUTP catabolic process"/>
    <property type="evidence" value="ECO:0007669"/>
    <property type="project" value="UniProtKB-UniRule"/>
</dbReference>
<dbReference type="Pfam" id="PF00692">
    <property type="entry name" value="dUTPase"/>
    <property type="match status" value="1"/>
</dbReference>
<dbReference type="SUPFAM" id="SSF51283">
    <property type="entry name" value="dUTPase-like"/>
    <property type="match status" value="1"/>
</dbReference>
<dbReference type="GO" id="GO:0006338">
    <property type="term" value="P:chromatin remodeling"/>
    <property type="evidence" value="ECO:0007669"/>
    <property type="project" value="UniProtKB-ARBA"/>
</dbReference>
<dbReference type="OrthoDB" id="419889at2759"/>
<evidence type="ECO:0000313" key="8">
    <source>
        <dbReference type="EMBL" id="PSS17132.1"/>
    </source>
</evidence>
<comment type="pathway">
    <text evidence="1 6">Pyrimidine metabolism; dUMP biosynthesis; dUMP from dCTP (dUTP route): step 2/2.</text>
</comment>
<dbReference type="EC" id="3.6.1.23" evidence="6"/>
<dbReference type="SMART" id="SM00298">
    <property type="entry name" value="CHROMO"/>
    <property type="match status" value="1"/>
</dbReference>
<keyword evidence="6" id="KW-0479">Metal-binding</keyword>
<proteinExistence type="inferred from homology"/>
<keyword evidence="5 6" id="KW-0546">Nucleotide metabolism</keyword>
<evidence type="ECO:0000256" key="4">
    <source>
        <dbReference type="ARBA" id="ARBA00022801"/>
    </source>
</evidence>
<dbReference type="InterPro" id="IPR016197">
    <property type="entry name" value="Chromo-like_dom_sf"/>
</dbReference>
<dbReference type="InterPro" id="IPR033704">
    <property type="entry name" value="dUTPase_trimeric"/>
</dbReference>
<feature type="non-terminal residue" evidence="8">
    <location>
        <position position="1"/>
    </location>
</feature>
<evidence type="ECO:0000256" key="6">
    <source>
        <dbReference type="RuleBase" id="RU367024"/>
    </source>
</evidence>
<accession>A0A2R6QXL6</accession>
<dbReference type="GO" id="GO:0004170">
    <property type="term" value="F:dUTP diphosphatase activity"/>
    <property type="evidence" value="ECO:0007669"/>
    <property type="project" value="UniProtKB-UniRule"/>
</dbReference>
<keyword evidence="6" id="KW-0460">Magnesium</keyword>
<dbReference type="GO" id="GO:0000287">
    <property type="term" value="F:magnesium ion binding"/>
    <property type="evidence" value="ECO:0007669"/>
    <property type="project" value="UniProtKB-UniRule"/>
</dbReference>
<dbReference type="EMBL" id="MLYV02000295">
    <property type="protein sequence ID" value="PSS17132.1"/>
    <property type="molecule type" value="Genomic_DNA"/>
</dbReference>
<dbReference type="CDD" id="cd00024">
    <property type="entry name" value="CD_CSD"/>
    <property type="match status" value="1"/>
</dbReference>
<dbReference type="STRING" id="98765.A0A2R6QXL6"/>
<protein>
    <recommendedName>
        <fullName evidence="6">Deoxyuridine 5'-triphosphate nucleotidohydrolase</fullName>
        <shortName evidence="6">dUTPase</shortName>
        <ecNumber evidence="6">3.6.1.23</ecNumber>
    </recommendedName>
    <alternativeName>
        <fullName evidence="6">dUTP pyrophosphatase</fullName>
    </alternativeName>
</protein>
<organism evidence="8 9">
    <name type="scientific">Hermanssonia centrifuga</name>
    <dbReference type="NCBI Taxonomy" id="98765"/>
    <lineage>
        <taxon>Eukaryota</taxon>
        <taxon>Fungi</taxon>
        <taxon>Dikarya</taxon>
        <taxon>Basidiomycota</taxon>
        <taxon>Agaricomycotina</taxon>
        <taxon>Agaricomycetes</taxon>
        <taxon>Polyporales</taxon>
        <taxon>Meruliaceae</taxon>
        <taxon>Hermanssonia</taxon>
    </lineage>
</organism>
<dbReference type="Proteomes" id="UP000186601">
    <property type="component" value="Unassembled WGS sequence"/>
</dbReference>
<comment type="catalytic activity">
    <reaction evidence="6">
        <text>dUTP + H2O = dUMP + diphosphate + H(+)</text>
        <dbReference type="Rhea" id="RHEA:10248"/>
        <dbReference type="ChEBI" id="CHEBI:15377"/>
        <dbReference type="ChEBI" id="CHEBI:15378"/>
        <dbReference type="ChEBI" id="CHEBI:33019"/>
        <dbReference type="ChEBI" id="CHEBI:61555"/>
        <dbReference type="ChEBI" id="CHEBI:246422"/>
        <dbReference type="EC" id="3.6.1.23"/>
    </reaction>
</comment>
<dbReference type="AlphaFoldDB" id="A0A2R6QXL6"/>
<dbReference type="InterPro" id="IPR029054">
    <property type="entry name" value="dUTPase-like"/>
</dbReference>
<dbReference type="InterPro" id="IPR000953">
    <property type="entry name" value="Chromo/chromo_shadow_dom"/>
</dbReference>
<evidence type="ECO:0000313" key="9">
    <source>
        <dbReference type="Proteomes" id="UP000186601"/>
    </source>
</evidence>
<dbReference type="UniPathway" id="UPA00610">
    <property type="reaction ID" value="UER00666"/>
</dbReference>
<dbReference type="PANTHER" id="PTHR11241:SF0">
    <property type="entry name" value="DEOXYURIDINE 5'-TRIPHOSPHATE NUCLEOTIDOHYDROLASE"/>
    <property type="match status" value="1"/>
</dbReference>